<evidence type="ECO:0000313" key="2">
    <source>
        <dbReference type="Proteomes" id="UP000008549"/>
    </source>
</evidence>
<reference evidence="1 2" key="2">
    <citation type="journal article" date="2011" name="PLoS Genet.">
        <title>Caenorhabditis briggsae recombinant inbred line genotypes reveal inter-strain incompatibility and the evolution of recombination.</title>
        <authorList>
            <person name="Ross J.A."/>
            <person name="Koboldt D.C."/>
            <person name="Staisch J.E."/>
            <person name="Chamberlin H.M."/>
            <person name="Gupta B.P."/>
            <person name="Miller R.D."/>
            <person name="Baird S.E."/>
            <person name="Haag E.S."/>
        </authorList>
    </citation>
    <scope>NUCLEOTIDE SEQUENCE [LARGE SCALE GENOMIC DNA]</scope>
    <source>
        <strain evidence="1 2">AF16</strain>
    </source>
</reference>
<dbReference type="Proteomes" id="UP000008549">
    <property type="component" value="Unassembled WGS sequence"/>
</dbReference>
<gene>
    <name evidence="1 3" type="ORF">CBG18801</name>
    <name evidence="1" type="ORF">CBG_18801</name>
</gene>
<dbReference type="AlphaFoldDB" id="A8XU51"/>
<protein>
    <submittedName>
        <fullName evidence="1">Protein CBG18801</fullName>
    </submittedName>
</protein>
<dbReference type="InParanoid" id="A8XU51"/>
<evidence type="ECO:0000313" key="1">
    <source>
        <dbReference type="EMBL" id="CAP36176.1"/>
    </source>
</evidence>
<dbReference type="HOGENOM" id="CLU_1587972_0_0_1"/>
<organism evidence="1 2">
    <name type="scientific">Caenorhabditis briggsae</name>
    <dbReference type="NCBI Taxonomy" id="6238"/>
    <lineage>
        <taxon>Eukaryota</taxon>
        <taxon>Metazoa</taxon>
        <taxon>Ecdysozoa</taxon>
        <taxon>Nematoda</taxon>
        <taxon>Chromadorea</taxon>
        <taxon>Rhabditida</taxon>
        <taxon>Rhabditina</taxon>
        <taxon>Rhabditomorpha</taxon>
        <taxon>Rhabditoidea</taxon>
        <taxon>Rhabditidae</taxon>
        <taxon>Peloderinae</taxon>
        <taxon>Caenorhabditis</taxon>
    </lineage>
</organism>
<reference evidence="1 2" key="1">
    <citation type="journal article" date="2003" name="PLoS Biol.">
        <title>The genome sequence of Caenorhabditis briggsae: a platform for comparative genomics.</title>
        <authorList>
            <person name="Stein L.D."/>
            <person name="Bao Z."/>
            <person name="Blasiar D."/>
            <person name="Blumenthal T."/>
            <person name="Brent M.R."/>
            <person name="Chen N."/>
            <person name="Chinwalla A."/>
            <person name="Clarke L."/>
            <person name="Clee C."/>
            <person name="Coghlan A."/>
            <person name="Coulson A."/>
            <person name="D'Eustachio P."/>
            <person name="Fitch D.H."/>
            <person name="Fulton L.A."/>
            <person name="Fulton R.E."/>
            <person name="Griffiths-Jones S."/>
            <person name="Harris T.W."/>
            <person name="Hillier L.W."/>
            <person name="Kamath R."/>
            <person name="Kuwabara P.E."/>
            <person name="Mardis E.R."/>
            <person name="Marra M.A."/>
            <person name="Miner T.L."/>
            <person name="Minx P."/>
            <person name="Mullikin J.C."/>
            <person name="Plumb R.W."/>
            <person name="Rogers J."/>
            <person name="Schein J.E."/>
            <person name="Sohrmann M."/>
            <person name="Spieth J."/>
            <person name="Stajich J.E."/>
            <person name="Wei C."/>
            <person name="Willey D."/>
            <person name="Wilson R.K."/>
            <person name="Durbin R."/>
            <person name="Waterston R.H."/>
        </authorList>
    </citation>
    <scope>NUCLEOTIDE SEQUENCE [LARGE SCALE GENOMIC DNA]</scope>
    <source>
        <strain evidence="1 2">AF16</strain>
    </source>
</reference>
<dbReference type="CTD" id="8588418"/>
<dbReference type="KEGG" id="cbr:CBG_18801"/>
<dbReference type="OMA" id="KWRVKEY"/>
<evidence type="ECO:0000313" key="3">
    <source>
        <dbReference type="WormBase" id="CBG18801"/>
    </source>
</evidence>
<dbReference type="InterPro" id="IPR053236">
    <property type="entry name" value="Cornifin"/>
</dbReference>
<dbReference type="EMBL" id="HE601380">
    <property type="protein sequence ID" value="CAP36176.1"/>
    <property type="molecule type" value="Genomic_DNA"/>
</dbReference>
<dbReference type="PANTHER" id="PTHR13884">
    <property type="entry name" value="DUF853 DOMAIN-CONTAINING PROTEIN"/>
    <property type="match status" value="1"/>
</dbReference>
<dbReference type="GeneID" id="8588418"/>
<dbReference type="WormBase" id="CBG18801">
    <property type="protein sequence ID" value="CBP19387"/>
    <property type="gene ID" value="WBGene00038146"/>
</dbReference>
<dbReference type="PANTHER" id="PTHR13884:SF9">
    <property type="entry name" value="PROTEIN CBG13449"/>
    <property type="match status" value="1"/>
</dbReference>
<dbReference type="RefSeq" id="XP_002646421.1">
    <property type="nucleotide sequence ID" value="XM_002646375.1"/>
</dbReference>
<proteinExistence type="predicted"/>
<accession>A8XU51</accession>
<keyword evidence="2" id="KW-1185">Reference proteome</keyword>
<sequence length="168" mass="20280">MSESQFFRASEIQKFRNSEIQKFRNPEIQKSRNSEIQKFRNSEIQKFRNSEIQKFRNSEIQKFRNLEIQKSRNSEIQKFRNSDFNVSNFGSLQSTFLYFDKTFHSLRLSLSPSLFLLSAHLEKWRVKEYMYYFFQTAPSPITLLLQLSASLHRSTLSRRLVPHSYRFL</sequence>
<name>A8XU51_CAEBR</name>